<dbReference type="GO" id="GO:0017102">
    <property type="term" value="C:methionyl glutamyl tRNA synthetase complex"/>
    <property type="evidence" value="ECO:0007669"/>
    <property type="project" value="UniProtKB-ARBA"/>
</dbReference>
<dbReference type="PANTHER" id="PTHR45765:SF1">
    <property type="entry name" value="METHIONINE--TRNA LIGASE, CYTOPLASMIC"/>
    <property type="match status" value="1"/>
</dbReference>
<dbReference type="SUPFAM" id="SSF47323">
    <property type="entry name" value="Anticodon-binding domain of a subclass of class I aminoacyl-tRNA synthetases"/>
    <property type="match status" value="1"/>
</dbReference>
<evidence type="ECO:0000256" key="8">
    <source>
        <dbReference type="ARBA" id="ARBA00022917"/>
    </source>
</evidence>
<dbReference type="GO" id="GO:0004825">
    <property type="term" value="F:methionine-tRNA ligase activity"/>
    <property type="evidence" value="ECO:0007669"/>
    <property type="project" value="UniProtKB-EC"/>
</dbReference>
<dbReference type="PRINTS" id="PR01041">
    <property type="entry name" value="TRNASYNTHMET"/>
</dbReference>
<dbReference type="InterPro" id="IPR009068">
    <property type="entry name" value="uS15_NS1_RNA-bd_sf"/>
</dbReference>
<evidence type="ECO:0000256" key="5">
    <source>
        <dbReference type="ARBA" id="ARBA00022598"/>
    </source>
</evidence>
<dbReference type="SUPFAM" id="SSF47060">
    <property type="entry name" value="S15/NS1 RNA-binding domain"/>
    <property type="match status" value="1"/>
</dbReference>
<dbReference type="EC" id="6.1.1.10" evidence="3"/>
<dbReference type="InterPro" id="IPR014758">
    <property type="entry name" value="Met-tRNA_synth"/>
</dbReference>
<comment type="subcellular location">
    <subcellularLocation>
        <location evidence="1">Cytoplasm</location>
    </subcellularLocation>
</comment>
<dbReference type="GO" id="GO:0036464">
    <property type="term" value="C:cytoplasmic ribonucleoprotein granule"/>
    <property type="evidence" value="ECO:0007669"/>
    <property type="project" value="UniProtKB-ARBA"/>
</dbReference>
<dbReference type="CDD" id="cd07957">
    <property type="entry name" value="Anticodon_Ia_Met"/>
    <property type="match status" value="1"/>
</dbReference>
<keyword evidence="15" id="KW-1185">Reference proteome</keyword>
<dbReference type="InterPro" id="IPR033911">
    <property type="entry name" value="MetRS_core"/>
</dbReference>
<organism evidence="14 15">
    <name type="scientific">Schizopora paradoxa</name>
    <dbReference type="NCBI Taxonomy" id="27342"/>
    <lineage>
        <taxon>Eukaryota</taxon>
        <taxon>Fungi</taxon>
        <taxon>Dikarya</taxon>
        <taxon>Basidiomycota</taxon>
        <taxon>Agaricomycotina</taxon>
        <taxon>Agaricomycetes</taxon>
        <taxon>Hymenochaetales</taxon>
        <taxon>Schizoporaceae</taxon>
        <taxon>Schizopora</taxon>
    </lineage>
</organism>
<evidence type="ECO:0000313" key="14">
    <source>
        <dbReference type="EMBL" id="KLO15245.1"/>
    </source>
</evidence>
<dbReference type="InParanoid" id="A0A0H2RTA3"/>
<dbReference type="EMBL" id="KQ085932">
    <property type="protein sequence ID" value="KLO15245.1"/>
    <property type="molecule type" value="Genomic_DNA"/>
</dbReference>
<keyword evidence="4" id="KW-0963">Cytoplasm</keyword>
<dbReference type="Gene3D" id="1.10.730.10">
    <property type="entry name" value="Isoleucyl-tRNA Synthetase, Domain 1"/>
    <property type="match status" value="1"/>
</dbReference>
<comment type="similarity">
    <text evidence="2 12">Belongs to the class-I aminoacyl-tRNA synthetase family.</text>
</comment>
<feature type="domain" description="WHEP-TRS" evidence="13">
    <location>
        <begin position="651"/>
        <end position="703"/>
    </location>
</feature>
<dbReference type="OrthoDB" id="5844513at2759"/>
<dbReference type="AlphaFoldDB" id="A0A0H2RTA3"/>
<dbReference type="GO" id="GO:0005524">
    <property type="term" value="F:ATP binding"/>
    <property type="evidence" value="ECO:0007669"/>
    <property type="project" value="UniProtKB-KW"/>
</dbReference>
<dbReference type="Pfam" id="PF19303">
    <property type="entry name" value="Anticodon_3"/>
    <property type="match status" value="1"/>
</dbReference>
<dbReference type="InterPro" id="IPR023458">
    <property type="entry name" value="Met-tRNA_ligase_1"/>
</dbReference>
<dbReference type="SUPFAM" id="SSF57770">
    <property type="entry name" value="Methionyl-tRNA synthetase (MetRS), Zn-domain"/>
    <property type="match status" value="1"/>
</dbReference>
<dbReference type="InterPro" id="IPR015413">
    <property type="entry name" value="Methionyl/Leucyl_tRNA_Synth"/>
</dbReference>
<evidence type="ECO:0000256" key="12">
    <source>
        <dbReference type="RuleBase" id="RU363039"/>
    </source>
</evidence>
<dbReference type="GO" id="GO:0017101">
    <property type="term" value="C:aminoacyl-tRNA synthetase multienzyme complex"/>
    <property type="evidence" value="ECO:0007669"/>
    <property type="project" value="TreeGrafter"/>
</dbReference>
<dbReference type="InterPro" id="IPR009080">
    <property type="entry name" value="tRNAsynth_Ia_anticodon-bd"/>
</dbReference>
<dbReference type="STRING" id="27342.A0A0H2RTA3"/>
<evidence type="ECO:0000256" key="1">
    <source>
        <dbReference type="ARBA" id="ARBA00004496"/>
    </source>
</evidence>
<dbReference type="SUPFAM" id="SSF52374">
    <property type="entry name" value="Nucleotidylyl transferase"/>
    <property type="match status" value="1"/>
</dbReference>
<protein>
    <recommendedName>
        <fullName evidence="3">methionine--tRNA ligase</fullName>
        <ecNumber evidence="3">6.1.1.10</ecNumber>
    </recommendedName>
    <alternativeName>
        <fullName evidence="10">Methionyl-tRNA synthetase</fullName>
    </alternativeName>
</protein>
<dbReference type="GO" id="GO:0006431">
    <property type="term" value="P:methionyl-tRNA aminoacylation"/>
    <property type="evidence" value="ECO:0007669"/>
    <property type="project" value="InterPro"/>
</dbReference>
<keyword evidence="9 12" id="KW-0030">Aminoacyl-tRNA synthetase</keyword>
<dbReference type="Gene3D" id="2.20.28.20">
    <property type="entry name" value="Methionyl-tRNA synthetase, Zn-domain"/>
    <property type="match status" value="1"/>
</dbReference>
<evidence type="ECO:0000259" key="13">
    <source>
        <dbReference type="PROSITE" id="PS51185"/>
    </source>
</evidence>
<evidence type="ECO:0000256" key="2">
    <source>
        <dbReference type="ARBA" id="ARBA00005594"/>
    </source>
</evidence>
<evidence type="ECO:0000256" key="9">
    <source>
        <dbReference type="ARBA" id="ARBA00023146"/>
    </source>
</evidence>
<comment type="catalytic activity">
    <reaction evidence="11">
        <text>tRNA(Met) + L-methionine + ATP = L-methionyl-tRNA(Met) + AMP + diphosphate</text>
        <dbReference type="Rhea" id="RHEA:13481"/>
        <dbReference type="Rhea" id="RHEA-COMP:9667"/>
        <dbReference type="Rhea" id="RHEA-COMP:9698"/>
        <dbReference type="ChEBI" id="CHEBI:30616"/>
        <dbReference type="ChEBI" id="CHEBI:33019"/>
        <dbReference type="ChEBI" id="CHEBI:57844"/>
        <dbReference type="ChEBI" id="CHEBI:78442"/>
        <dbReference type="ChEBI" id="CHEBI:78530"/>
        <dbReference type="ChEBI" id="CHEBI:456215"/>
        <dbReference type="EC" id="6.1.1.10"/>
    </reaction>
</comment>
<dbReference type="InterPro" id="IPR029038">
    <property type="entry name" value="MetRS_Zn"/>
</dbReference>
<evidence type="ECO:0000256" key="10">
    <source>
        <dbReference type="ARBA" id="ARBA00030904"/>
    </source>
</evidence>
<evidence type="ECO:0000313" key="15">
    <source>
        <dbReference type="Proteomes" id="UP000053477"/>
    </source>
</evidence>
<dbReference type="Gene3D" id="3.40.50.620">
    <property type="entry name" value="HUPs"/>
    <property type="match status" value="1"/>
</dbReference>
<dbReference type="FunFam" id="2.20.28.20:FF:000001">
    <property type="entry name" value="Methionine--tRNA ligase"/>
    <property type="match status" value="1"/>
</dbReference>
<dbReference type="NCBIfam" id="TIGR00398">
    <property type="entry name" value="metG"/>
    <property type="match status" value="1"/>
</dbReference>
<evidence type="ECO:0000256" key="11">
    <source>
        <dbReference type="ARBA" id="ARBA00047364"/>
    </source>
</evidence>
<proteinExistence type="inferred from homology"/>
<dbReference type="PROSITE" id="PS00178">
    <property type="entry name" value="AA_TRNA_LIGASE_I"/>
    <property type="match status" value="1"/>
</dbReference>
<dbReference type="PANTHER" id="PTHR45765">
    <property type="entry name" value="METHIONINE--TRNA LIGASE"/>
    <property type="match status" value="1"/>
</dbReference>
<dbReference type="Proteomes" id="UP000053477">
    <property type="component" value="Unassembled WGS sequence"/>
</dbReference>
<accession>A0A0H2RTA3</accession>
<dbReference type="InterPro" id="IPR000738">
    <property type="entry name" value="WHEP-TRS_dom"/>
</dbReference>
<evidence type="ECO:0000256" key="6">
    <source>
        <dbReference type="ARBA" id="ARBA00022741"/>
    </source>
</evidence>
<dbReference type="CDD" id="cd00814">
    <property type="entry name" value="MetRS_core"/>
    <property type="match status" value="1"/>
</dbReference>
<keyword evidence="6 12" id="KW-0547">Nucleotide-binding</keyword>
<name>A0A0H2RTA3_9AGAM</name>
<evidence type="ECO:0000256" key="7">
    <source>
        <dbReference type="ARBA" id="ARBA00022840"/>
    </source>
</evidence>
<dbReference type="Pfam" id="PF00458">
    <property type="entry name" value="WHEP-TRS"/>
    <property type="match status" value="1"/>
</dbReference>
<dbReference type="Gene3D" id="1.10.287.10">
    <property type="entry name" value="S15/NS1, RNA-binding"/>
    <property type="match status" value="1"/>
</dbReference>
<evidence type="ECO:0000256" key="4">
    <source>
        <dbReference type="ARBA" id="ARBA00022490"/>
    </source>
</evidence>
<dbReference type="InterPro" id="IPR041872">
    <property type="entry name" value="Anticodon_Met"/>
</dbReference>
<dbReference type="CDD" id="cd01200">
    <property type="entry name" value="WHEPGMRS_RNA"/>
    <property type="match status" value="1"/>
</dbReference>
<sequence length="703" mass="78103">MAQKIRSAEGLLRRTFPEGEPILPKEGERNILITSALPYCNNVPHLGNIIGSTLSADVYARYSRTRNRRTLYVCGTDEYGTATEMQALKEKITPKQLCDKYNALHRETYDWFEISFDHFGRTSTPQHSEISQEIYINLSRNKMLEKQVKEQAYCDGCKKFLADRFVEGTCPRCGADDALGNECDTCGSVLDSGELINPRCKLDKTHTVGLKPTAHMFIKLNDLQPRIEEWIKSAWKAGNWSSNPCINTNGVLVHDKLREGLIPTAVTRDLQWGVPVPDIEGADNQEMLGKVFYVWYDAPIGYPSITATYTPEWKQWWFNPKNVQLYQFMGKDNVFFHTIMFPGVQMGDGRDWTMLHHLSSAEYLQYEGGKFSKSRNRGVFGPDAKLTGMPSSVWRYYLLSSRPENSDTTFSWAECVSVNNSILLNNFGNFVNRVLTFVAKNYQGLVPDGDDKEGPLSPNDEEDAAFISEVNSLLGQYIDALEAVKLRLGLQIIMQISAAGNAYLQSSGLNTALLNSNPKRCARVLCRAVNLIYALSPLVEPYMPATSASILTQLNAPARTVPEALSIDILPGHALGKPAHLFKRIDEKMAEVWRTQFAGAKEEVVKVGTVDADKTHVAPQLSKKKAAAAAKEAKKNAAATAAAEAGPKSPEVIELEEKIAKQGDVVRALKATKPKTKEVDEQIAAGVEALKQLKADLVQLTKN</sequence>
<keyword evidence="8 12" id="KW-0648">Protein biosynthesis</keyword>
<dbReference type="FunCoup" id="A0A0H2RTA3">
    <property type="interactions" value="516"/>
</dbReference>
<evidence type="ECO:0000256" key="3">
    <source>
        <dbReference type="ARBA" id="ARBA00012838"/>
    </source>
</evidence>
<reference evidence="14 15" key="1">
    <citation type="submission" date="2015-04" db="EMBL/GenBank/DDBJ databases">
        <title>Complete genome sequence of Schizopora paradoxa KUC8140, a cosmopolitan wood degrader in East Asia.</title>
        <authorList>
            <consortium name="DOE Joint Genome Institute"/>
            <person name="Min B."/>
            <person name="Park H."/>
            <person name="Jang Y."/>
            <person name="Kim J.-J."/>
            <person name="Kim K.H."/>
            <person name="Pangilinan J."/>
            <person name="Lipzen A."/>
            <person name="Riley R."/>
            <person name="Grigoriev I.V."/>
            <person name="Spatafora J.W."/>
            <person name="Choi I.-G."/>
        </authorList>
    </citation>
    <scope>NUCLEOTIDE SEQUENCE [LARGE SCALE GENOMIC DNA]</scope>
    <source>
        <strain evidence="14 15">KUC8140</strain>
    </source>
</reference>
<dbReference type="PROSITE" id="PS51185">
    <property type="entry name" value="WHEP_TRS_2"/>
    <property type="match status" value="1"/>
</dbReference>
<dbReference type="FunFam" id="1.10.730.10:FF:000037">
    <property type="entry name" value="Methionyl-tRNA synthetase"/>
    <property type="match status" value="1"/>
</dbReference>
<dbReference type="GO" id="GO:0005829">
    <property type="term" value="C:cytosol"/>
    <property type="evidence" value="ECO:0007669"/>
    <property type="project" value="TreeGrafter"/>
</dbReference>
<dbReference type="Pfam" id="PF09334">
    <property type="entry name" value="tRNA-synt_1g"/>
    <property type="match status" value="1"/>
</dbReference>
<gene>
    <name evidence="14" type="ORF">SCHPADRAFT_995974</name>
</gene>
<dbReference type="InterPro" id="IPR014729">
    <property type="entry name" value="Rossmann-like_a/b/a_fold"/>
</dbReference>
<keyword evidence="7 12" id="KW-0067">ATP-binding</keyword>
<keyword evidence="5 12" id="KW-0436">Ligase</keyword>
<dbReference type="InterPro" id="IPR001412">
    <property type="entry name" value="aa-tRNA-synth_I_CS"/>
</dbReference>